<proteinExistence type="predicted"/>
<evidence type="ECO:0000313" key="2">
    <source>
        <dbReference type="EMBL" id="KJK83755.1"/>
    </source>
</evidence>
<name>A0A0D9PG04_METAN</name>
<accession>A0A0D9PG04</accession>
<sequence>MPANKTQGSQVALHAIPSEATLVDVSQSQDTSKANSIPSDSKTGFRSTGSWSRKDPYYVSWEARVFAAVNK</sequence>
<gene>
    <name evidence="2" type="ORF">H634G_00988</name>
</gene>
<protein>
    <submittedName>
        <fullName evidence="2">Uncharacterized protein</fullName>
    </submittedName>
</protein>
<dbReference type="EMBL" id="KE384720">
    <property type="protein sequence ID" value="KJK83755.1"/>
    <property type="molecule type" value="Genomic_DNA"/>
</dbReference>
<reference evidence="3" key="1">
    <citation type="journal article" date="2014" name="BMC Genomics">
        <title>The genome sequence of the biocontrol fungus Metarhizium anisopliae and comparative genomics of Metarhizium species.</title>
        <authorList>
            <person name="Pattemore J.A."/>
            <person name="Hane J.K."/>
            <person name="Williams A.H."/>
            <person name="Wilson B.A."/>
            <person name="Stodart B.J."/>
            <person name="Ash G.J."/>
        </authorList>
    </citation>
    <scope>NUCLEOTIDE SEQUENCE [LARGE SCALE GENOMIC DNA]</scope>
    <source>
        <strain evidence="3">BRIP 53293</strain>
    </source>
</reference>
<feature type="region of interest" description="Disordered" evidence="1">
    <location>
        <begin position="24"/>
        <end position="52"/>
    </location>
</feature>
<dbReference type="AlphaFoldDB" id="A0A0D9PG04"/>
<evidence type="ECO:0000256" key="1">
    <source>
        <dbReference type="SAM" id="MobiDB-lite"/>
    </source>
</evidence>
<feature type="compositionally biased region" description="Polar residues" evidence="1">
    <location>
        <begin position="24"/>
        <end position="51"/>
    </location>
</feature>
<evidence type="ECO:0000313" key="3">
    <source>
        <dbReference type="Proteomes" id="UP000054544"/>
    </source>
</evidence>
<keyword evidence="3" id="KW-1185">Reference proteome</keyword>
<dbReference type="Proteomes" id="UP000054544">
    <property type="component" value="Unassembled WGS sequence"/>
</dbReference>
<organism evidence="2 3">
    <name type="scientific">Metarhizium anisopliae BRIP 53293</name>
    <dbReference type="NCBI Taxonomy" id="1291518"/>
    <lineage>
        <taxon>Eukaryota</taxon>
        <taxon>Fungi</taxon>
        <taxon>Dikarya</taxon>
        <taxon>Ascomycota</taxon>
        <taxon>Pezizomycotina</taxon>
        <taxon>Sordariomycetes</taxon>
        <taxon>Hypocreomycetidae</taxon>
        <taxon>Hypocreales</taxon>
        <taxon>Clavicipitaceae</taxon>
        <taxon>Metarhizium</taxon>
    </lineage>
</organism>